<dbReference type="CDD" id="cd03364">
    <property type="entry name" value="TOPRIM_DnaG_primases"/>
    <property type="match status" value="1"/>
</dbReference>
<dbReference type="PANTHER" id="PTHR30313">
    <property type="entry name" value="DNA PRIMASE"/>
    <property type="match status" value="1"/>
</dbReference>
<feature type="zinc finger region" description="CHC2-type" evidence="12">
    <location>
        <begin position="40"/>
        <end position="64"/>
    </location>
</feature>
<evidence type="ECO:0000256" key="10">
    <source>
        <dbReference type="ARBA" id="ARBA00023125"/>
    </source>
</evidence>
<evidence type="ECO:0000256" key="14">
    <source>
        <dbReference type="SAM" id="Coils"/>
    </source>
</evidence>
<dbReference type="InterPro" id="IPR037068">
    <property type="entry name" value="DNA_primase_core_N_sf"/>
</dbReference>
<dbReference type="InterPro" id="IPR030846">
    <property type="entry name" value="DnaG_bac"/>
</dbReference>
<dbReference type="Pfam" id="PF10410">
    <property type="entry name" value="DnaB_bind"/>
    <property type="match status" value="1"/>
</dbReference>
<dbReference type="Gene3D" id="1.10.860.10">
    <property type="entry name" value="DNAb Helicase, Chain A"/>
    <property type="match status" value="1"/>
</dbReference>
<dbReference type="InterPro" id="IPR034151">
    <property type="entry name" value="TOPRIM_DnaG_bac"/>
</dbReference>
<dbReference type="EMBL" id="JADCKA010000002">
    <property type="protein sequence ID" value="MBE5035072.1"/>
    <property type="molecule type" value="Genomic_DNA"/>
</dbReference>
<dbReference type="SMART" id="SM00400">
    <property type="entry name" value="ZnF_CHCC"/>
    <property type="match status" value="1"/>
</dbReference>
<name>A0ABR9QW14_9FIRM</name>
<evidence type="ECO:0000313" key="17">
    <source>
        <dbReference type="Proteomes" id="UP001516588"/>
    </source>
</evidence>
<reference evidence="16 17" key="1">
    <citation type="submission" date="2020-10" db="EMBL/GenBank/DDBJ databases">
        <title>ChiBAC.</title>
        <authorList>
            <person name="Zenner C."/>
            <person name="Hitch T.C.A."/>
            <person name="Clavel T."/>
        </authorList>
    </citation>
    <scope>NUCLEOTIDE SEQUENCE [LARGE SCALE GENOMIC DNA]</scope>
    <source>
        <strain evidence="16 17">DSM 108706</strain>
    </source>
</reference>
<dbReference type="Gene3D" id="3.90.980.10">
    <property type="entry name" value="DNA primase, catalytic core, N-terminal domain"/>
    <property type="match status" value="1"/>
</dbReference>
<dbReference type="InterPro" id="IPR013264">
    <property type="entry name" value="DNAG_N"/>
</dbReference>
<evidence type="ECO:0000256" key="1">
    <source>
        <dbReference type="ARBA" id="ARBA00022478"/>
    </source>
</evidence>
<dbReference type="InterPro" id="IPR016136">
    <property type="entry name" value="DNA_helicase_N/primase_C"/>
</dbReference>
<dbReference type="Pfam" id="PF01807">
    <property type="entry name" value="Zn_ribbon_DnaG"/>
    <property type="match status" value="1"/>
</dbReference>
<proteinExistence type="inferred from homology"/>
<evidence type="ECO:0000256" key="4">
    <source>
        <dbReference type="ARBA" id="ARBA00022695"/>
    </source>
</evidence>
<feature type="domain" description="Toprim" evidence="15">
    <location>
        <begin position="251"/>
        <end position="332"/>
    </location>
</feature>
<evidence type="ECO:0000256" key="3">
    <source>
        <dbReference type="ARBA" id="ARBA00022679"/>
    </source>
</evidence>
<evidence type="ECO:0000256" key="6">
    <source>
        <dbReference type="ARBA" id="ARBA00022723"/>
    </source>
</evidence>
<dbReference type="EC" id="2.7.7.101" evidence="12"/>
<comment type="cofactor">
    <cofactor evidence="12 13">
        <name>Zn(2+)</name>
        <dbReference type="ChEBI" id="CHEBI:29105"/>
    </cofactor>
    <text evidence="12 13">Binds 1 zinc ion per monomer.</text>
</comment>
<keyword evidence="6 12" id="KW-0479">Metal-binding</keyword>
<dbReference type="Pfam" id="PF00772">
    <property type="entry name" value="DnaB"/>
    <property type="match status" value="1"/>
</dbReference>
<keyword evidence="11 12" id="KW-0804">Transcription</keyword>
<dbReference type="Proteomes" id="UP001516588">
    <property type="component" value="Unassembled WGS sequence"/>
</dbReference>
<keyword evidence="17" id="KW-1185">Reference proteome</keyword>
<organism evidence="16 17">
    <name type="scientific">Gallibacter intestinalis</name>
    <dbReference type="NCBI Taxonomy" id="2779356"/>
    <lineage>
        <taxon>Bacteria</taxon>
        <taxon>Bacillati</taxon>
        <taxon>Bacillota</taxon>
        <taxon>Clostridia</taxon>
        <taxon>Eubacteriales</taxon>
        <taxon>Eubacteriaceae</taxon>
        <taxon>Gallibacter</taxon>
    </lineage>
</organism>
<dbReference type="SUPFAM" id="SSF56731">
    <property type="entry name" value="DNA primase core"/>
    <property type="match status" value="1"/>
</dbReference>
<comment type="subunit">
    <text evidence="12">Monomer. Interacts with DnaB.</text>
</comment>
<dbReference type="Pfam" id="PF13155">
    <property type="entry name" value="Toprim_2"/>
    <property type="match status" value="1"/>
</dbReference>
<keyword evidence="2 12" id="KW-0639">Primosome</keyword>
<dbReference type="PROSITE" id="PS50880">
    <property type="entry name" value="TOPRIM"/>
    <property type="match status" value="1"/>
</dbReference>
<evidence type="ECO:0000313" key="16">
    <source>
        <dbReference type="EMBL" id="MBE5035072.1"/>
    </source>
</evidence>
<evidence type="ECO:0000256" key="13">
    <source>
        <dbReference type="PIRNR" id="PIRNR002811"/>
    </source>
</evidence>
<evidence type="ECO:0000256" key="2">
    <source>
        <dbReference type="ARBA" id="ARBA00022515"/>
    </source>
</evidence>
<dbReference type="InterPro" id="IPR036977">
    <property type="entry name" value="DNA_primase_Znf_CHC2"/>
</dbReference>
<dbReference type="RefSeq" id="WP_226384740.1">
    <property type="nucleotide sequence ID" value="NZ_JADCKA010000002.1"/>
</dbReference>
<dbReference type="InterPro" id="IPR019475">
    <property type="entry name" value="DNA_primase_DnaB-bd"/>
</dbReference>
<dbReference type="HAMAP" id="MF_00974">
    <property type="entry name" value="DNA_primase_DnaG"/>
    <property type="match status" value="1"/>
</dbReference>
<keyword evidence="10 12" id="KW-0238">DNA-binding</keyword>
<comment type="domain">
    <text evidence="12">Contains an N-terminal zinc-binding domain, a central core domain that contains the primase activity, and a C-terminal DnaB-binding domain.</text>
</comment>
<keyword evidence="9" id="KW-0460">Magnesium</keyword>
<protein>
    <recommendedName>
        <fullName evidence="12 13">DNA primase</fullName>
        <ecNumber evidence="12">2.7.7.101</ecNumber>
    </recommendedName>
</protein>
<evidence type="ECO:0000256" key="12">
    <source>
        <dbReference type="HAMAP-Rule" id="MF_00974"/>
    </source>
</evidence>
<evidence type="ECO:0000256" key="5">
    <source>
        <dbReference type="ARBA" id="ARBA00022705"/>
    </source>
</evidence>
<keyword evidence="7 12" id="KW-0863">Zinc-finger</keyword>
<dbReference type="InterPro" id="IPR050219">
    <property type="entry name" value="DnaG_primase"/>
</dbReference>
<dbReference type="InterPro" id="IPR006171">
    <property type="entry name" value="TOPRIM_dom"/>
</dbReference>
<dbReference type="Pfam" id="PF08275">
    <property type="entry name" value="DNAG_N"/>
    <property type="match status" value="1"/>
</dbReference>
<dbReference type="InterPro" id="IPR002694">
    <property type="entry name" value="Znf_CHC2"/>
</dbReference>
<dbReference type="NCBIfam" id="TIGR01391">
    <property type="entry name" value="dnaG"/>
    <property type="match status" value="1"/>
</dbReference>
<evidence type="ECO:0000259" key="15">
    <source>
        <dbReference type="PROSITE" id="PS50880"/>
    </source>
</evidence>
<keyword evidence="4 12" id="KW-0548">Nucleotidyltransferase</keyword>
<dbReference type="Gene3D" id="3.40.1360.10">
    <property type="match status" value="1"/>
</dbReference>
<dbReference type="InterPro" id="IPR036185">
    <property type="entry name" value="DNA_heli_DnaB-like_N_sf"/>
</dbReference>
<comment type="catalytic activity">
    <reaction evidence="12">
        <text>ssDNA + n NTP = ssDNA/pppN(pN)n-1 hybrid + (n-1) diphosphate.</text>
        <dbReference type="EC" id="2.7.7.101"/>
    </reaction>
</comment>
<keyword evidence="8 12" id="KW-0862">Zinc</keyword>
<sequence>MAYSGRNSVIDEIKSRCNIVDVIGSVVSLRKTGANYVGLCPFHNEKTPSFVVSESKQVYTCYGCHEWGDVITFVEKYYNLSFLEAIEKLAAQCGVSLDDGFGRSEKKDIYYEVNREAARFFYKALRFGDNPGLRYVAKRGLTKETLHEFGIGYADGEWNSLYNHLKSKGYDEKIMLKLGLISTSKGKYYDKFRNRVIFPIQNTAGKVIGFGGRAIGDDMPKYLNSQETPVFSKKNNLYGLNITKNYVNKEDCAILVEGYMDVISLYQGGVLNVSASLGTALTENQAKLLKRYTKNIVLSYDADNAGVTASIRGSEILYKEGCKVRILHISDGKDPDDFIKAKGKLAYYKLVDEAVDYGDYRIEHIKKKHDISTTRGRVDFLREIAVFLNTLSPVEADIYVKKVAQNYGISESALRLEMGQDAKAEEVQRKPIKESDDKAETDITKIEQMVIKVLLTDSSYFKRLLSYEDIFVSETGAEIFKAINEIYDENEEIDIDILMENLEPKEVETLREIDEGISLGGKTEAIFEDCIRTHRKEKLKRREKEITVQLEIAEEQGNAQEAERLTKELMKLLKERSSLGGEN</sequence>
<comment type="caution">
    <text evidence="16">The sequence shown here is derived from an EMBL/GenBank/DDBJ whole genome shotgun (WGS) entry which is preliminary data.</text>
</comment>
<dbReference type="InterPro" id="IPR007693">
    <property type="entry name" value="DNA_helicase_DnaB-like_N"/>
</dbReference>
<keyword evidence="5 12" id="KW-0235">DNA replication</keyword>
<evidence type="ECO:0000256" key="8">
    <source>
        <dbReference type="ARBA" id="ARBA00022833"/>
    </source>
</evidence>
<comment type="similarity">
    <text evidence="12 13">Belongs to the DnaG primase family.</text>
</comment>
<dbReference type="InterPro" id="IPR006295">
    <property type="entry name" value="DNA_primase_DnaG"/>
</dbReference>
<dbReference type="SUPFAM" id="SSF48024">
    <property type="entry name" value="N-terminal domain of DnaB helicase"/>
    <property type="match status" value="1"/>
</dbReference>
<gene>
    <name evidence="12" type="primary">dnaG</name>
    <name evidence="16" type="ORF">INF20_02115</name>
</gene>
<comment type="function">
    <text evidence="12 13">RNA polymerase that catalyzes the synthesis of short RNA molecules used as primers for DNA polymerase during DNA replication.</text>
</comment>
<dbReference type="Gene3D" id="3.90.580.10">
    <property type="entry name" value="Zinc finger, CHC2-type domain"/>
    <property type="match status" value="1"/>
</dbReference>
<keyword evidence="3 12" id="KW-0808">Transferase</keyword>
<feature type="coiled-coil region" evidence="14">
    <location>
        <begin position="536"/>
        <end position="582"/>
    </location>
</feature>
<dbReference type="SUPFAM" id="SSF57783">
    <property type="entry name" value="Zinc beta-ribbon"/>
    <property type="match status" value="1"/>
</dbReference>
<accession>A0ABR9QW14</accession>
<dbReference type="PANTHER" id="PTHR30313:SF2">
    <property type="entry name" value="DNA PRIMASE"/>
    <property type="match status" value="1"/>
</dbReference>
<evidence type="ECO:0000256" key="9">
    <source>
        <dbReference type="ARBA" id="ARBA00022842"/>
    </source>
</evidence>
<keyword evidence="14" id="KW-0175">Coiled coil</keyword>
<keyword evidence="1 12" id="KW-0240">DNA-directed RNA polymerase</keyword>
<evidence type="ECO:0000256" key="7">
    <source>
        <dbReference type="ARBA" id="ARBA00022771"/>
    </source>
</evidence>
<dbReference type="PIRSF" id="PIRSF002811">
    <property type="entry name" value="DnaG"/>
    <property type="match status" value="1"/>
</dbReference>
<evidence type="ECO:0000256" key="11">
    <source>
        <dbReference type="ARBA" id="ARBA00023163"/>
    </source>
</evidence>
<dbReference type="SMART" id="SM00493">
    <property type="entry name" value="TOPRIM"/>
    <property type="match status" value="1"/>
</dbReference>